<gene>
    <name evidence="3" type="ORF">ANCCAN_04690</name>
</gene>
<dbReference type="Proteomes" id="UP000252519">
    <property type="component" value="Unassembled WGS sequence"/>
</dbReference>
<reference evidence="3 4" key="1">
    <citation type="submission" date="2014-10" db="EMBL/GenBank/DDBJ databases">
        <title>Draft genome of the hookworm Ancylostoma caninum.</title>
        <authorList>
            <person name="Mitreva M."/>
        </authorList>
    </citation>
    <scope>NUCLEOTIDE SEQUENCE [LARGE SCALE GENOMIC DNA]</scope>
    <source>
        <strain evidence="3 4">Baltimore</strain>
    </source>
</reference>
<dbReference type="SUPFAM" id="SSF57567">
    <property type="entry name" value="Serine protease inhibitors"/>
    <property type="match status" value="1"/>
</dbReference>
<dbReference type="GO" id="GO:0004867">
    <property type="term" value="F:serine-type endopeptidase inhibitor activity"/>
    <property type="evidence" value="ECO:0007669"/>
    <property type="project" value="UniProtKB-KW"/>
</dbReference>
<organism evidence="3 4">
    <name type="scientific">Ancylostoma caninum</name>
    <name type="common">Dog hookworm</name>
    <dbReference type="NCBI Taxonomy" id="29170"/>
    <lineage>
        <taxon>Eukaryota</taxon>
        <taxon>Metazoa</taxon>
        <taxon>Ecdysozoa</taxon>
        <taxon>Nematoda</taxon>
        <taxon>Chromadorea</taxon>
        <taxon>Rhabditida</taxon>
        <taxon>Rhabditina</taxon>
        <taxon>Rhabditomorpha</taxon>
        <taxon>Strongyloidea</taxon>
        <taxon>Ancylostomatidae</taxon>
        <taxon>Ancylostomatinae</taxon>
        <taxon>Ancylostoma</taxon>
    </lineage>
</organism>
<evidence type="ECO:0000256" key="1">
    <source>
        <dbReference type="ARBA" id="ARBA00022900"/>
    </source>
</evidence>
<keyword evidence="1" id="KW-0646">Protease inhibitor</keyword>
<dbReference type="Pfam" id="PF01826">
    <property type="entry name" value="TIL"/>
    <property type="match status" value="1"/>
</dbReference>
<comment type="caution">
    <text evidence="3">The sequence shown here is derived from an EMBL/GenBank/DDBJ whole genome shotgun (WGS) entry which is preliminary data.</text>
</comment>
<dbReference type="CDD" id="cd19941">
    <property type="entry name" value="TIL"/>
    <property type="match status" value="1"/>
</dbReference>
<dbReference type="EMBL" id="JOJR01000036">
    <property type="protein sequence ID" value="RCN49275.1"/>
    <property type="molecule type" value="Genomic_DNA"/>
</dbReference>
<proteinExistence type="predicted"/>
<keyword evidence="1" id="KW-0722">Serine protease inhibitor</keyword>
<feature type="domain" description="TIL" evidence="2">
    <location>
        <begin position="166"/>
        <end position="222"/>
    </location>
</feature>
<protein>
    <submittedName>
        <fullName evidence="3">Trypsin Inhibitor like cysteine rich domain protein</fullName>
    </submittedName>
</protein>
<evidence type="ECO:0000313" key="4">
    <source>
        <dbReference type="Proteomes" id="UP000252519"/>
    </source>
</evidence>
<dbReference type="AlphaFoldDB" id="A0A368H1X3"/>
<dbReference type="InterPro" id="IPR036084">
    <property type="entry name" value="Ser_inhib-like_sf"/>
</dbReference>
<evidence type="ECO:0000259" key="2">
    <source>
        <dbReference type="Pfam" id="PF01826"/>
    </source>
</evidence>
<evidence type="ECO:0000313" key="3">
    <source>
        <dbReference type="EMBL" id="RCN49275.1"/>
    </source>
</evidence>
<dbReference type="InterPro" id="IPR002919">
    <property type="entry name" value="TIL_dom"/>
</dbReference>
<dbReference type="OrthoDB" id="10473167at2759"/>
<name>A0A368H1X3_ANCCA</name>
<sequence length="223" mass="23448">MAGTAIFSILISGTIDWQGNRTIPPGTITPIPCSKFPCPHGFYCSEGKEICAAQGDCTVTPTECVPEGQTRPSDDSSTPSGTPTDCVNHPCQDGFFCSEGDVVCSSYDDCTMSPPQCVPVDSDVTPEPGELETTPRSSCSTYSCNPDEVCTMTVGIPKCIPANMTCGANEEVNPCGDLCDLLCADLTGIPRSCPLRVCNKPACVCKAGFFRLNGTCVTPSQCQ</sequence>
<accession>A0A368H1X3</accession>
<dbReference type="Gene3D" id="2.10.25.10">
    <property type="entry name" value="Laminin"/>
    <property type="match status" value="1"/>
</dbReference>
<keyword evidence="4" id="KW-1185">Reference proteome</keyword>